<dbReference type="AlphaFoldDB" id="A0AAQ3LK23"/>
<name>A0AAQ3LK23_9BACT</name>
<proteinExistence type="predicted"/>
<evidence type="ECO:0000313" key="2">
    <source>
        <dbReference type="Proteomes" id="UP001304300"/>
    </source>
</evidence>
<dbReference type="Proteomes" id="UP001304300">
    <property type="component" value="Chromosome"/>
</dbReference>
<dbReference type="SUPFAM" id="SSF51445">
    <property type="entry name" value="(Trans)glycosidases"/>
    <property type="match status" value="1"/>
</dbReference>
<evidence type="ECO:0000313" key="1">
    <source>
        <dbReference type="EMBL" id="WOO43699.1"/>
    </source>
</evidence>
<organism evidence="1 2">
    <name type="scientific">Rubellicoccus peritrichatus</name>
    <dbReference type="NCBI Taxonomy" id="3080537"/>
    <lineage>
        <taxon>Bacteria</taxon>
        <taxon>Pseudomonadati</taxon>
        <taxon>Verrucomicrobiota</taxon>
        <taxon>Opitutia</taxon>
        <taxon>Puniceicoccales</taxon>
        <taxon>Cerasicoccaceae</taxon>
        <taxon>Rubellicoccus</taxon>
    </lineage>
</organism>
<dbReference type="InterPro" id="IPR017853">
    <property type="entry name" value="GH"/>
</dbReference>
<protein>
    <submittedName>
        <fullName evidence="1">Uncharacterized protein</fullName>
    </submittedName>
</protein>
<dbReference type="KEGG" id="puo:RZN69_11425"/>
<accession>A0AAQ3LK23</accession>
<dbReference type="Gene3D" id="3.20.20.80">
    <property type="entry name" value="Glycosidases"/>
    <property type="match status" value="1"/>
</dbReference>
<dbReference type="EMBL" id="CP136920">
    <property type="protein sequence ID" value="WOO43699.1"/>
    <property type="molecule type" value="Genomic_DNA"/>
</dbReference>
<dbReference type="RefSeq" id="WP_317836295.1">
    <property type="nucleotide sequence ID" value="NZ_CP136920.1"/>
</dbReference>
<reference evidence="1 2" key="1">
    <citation type="submission" date="2023-10" db="EMBL/GenBank/DDBJ databases">
        <title>Rubellicoccus peritrichatus gen. nov., sp. nov., isolated from an algae of coral reef tank.</title>
        <authorList>
            <person name="Luo J."/>
        </authorList>
    </citation>
    <scope>NUCLEOTIDE SEQUENCE [LARGE SCALE GENOMIC DNA]</scope>
    <source>
        <strain evidence="1 2">CR14</strain>
    </source>
</reference>
<gene>
    <name evidence="1" type="ORF">RZN69_11425</name>
</gene>
<dbReference type="Gene3D" id="2.60.120.1200">
    <property type="match status" value="1"/>
</dbReference>
<sequence length="671" mass="74918">MMKIDSKTLIGTFAATVCLNADAGNVETATLKIQPNVELELRAGPHAISDVDRERYFRTYHIPGMFTEEQAVIMQELGVSPGRGTGPYFAHSAGDTERAGWDPVVKKQFEKYTTIYQKADERYPGVIHALAGGNYPQSEAIKAEGDEVEVDATMIVDHKNGVKPEDFAANVDLIDRWISAIKESGATPPKYFSPLNEPDAGWKGSPNPPDDHSQFARQLALAIQDKHPEVMISGPSSAWGHPRADWKRWTGSGWERRFIEQVGDIAGAYDLHIYSKEYWAGSAEHSRNFDPKLKQPTPSMYDSFLNGNLYVWDFGKIDSFLDLMYAHHQDTWDEPSLPVIITEFGRQGITPQKGPWFNDYAYYLYGTTVTRLWMAFMDRPEIELTVPFILPVSDPGYAQQRGQALFNRPDYPDSSHLEATLLLDFYRFYRGFEGVRVPAKWEGIDADNQLGHFAIAVRQGDELWVLLHNAPDRELKLNLDLGFPVKVGDARIARMRWEGAIPEDYTATELNGEWRIDFEAEETIDLSNLVLAPEETAIVKVKLPDESIEGKRIEERIYADKTIQPLGKEPVEYHVDLGTDQVAEDATLVVSVAAPKGFKAGTILSATINGYTQKFDLGIAEGSVDLLAPVRLPVPAEALKAGDNVVSIELAEGKAWNASIGSLRIDTVRIN</sequence>
<keyword evidence="2" id="KW-1185">Reference proteome</keyword>